<sequence length="401" mass="44790">MAFASVFAFTCAVPLCFVQYSALANCALAYRNDSNIRELNAQQSINSSARSIDGSWLSISVEFCYMFNYFGNKSHPNKLSYQILQNLYKLSGQYSIIRAGGATASPPNGTKYTYDLNYQDNSSLGINNTVAEGQRVWNALRDSLYAFELGNEVEGWNKDGRSADWSPELYVPDYLKYTDLFDMSSIATLAYNLMNYTNVVNRVRNKLYILLEPNGISSVFGSALWYLDYNLYIASSTEVAKMYFHIGTPYRYSLWAPFPGAANDSALIRPTYYAALMLATALKGGQKQVFPIIQEDHLVWYSLYSRGSLDSIVVVNMNMYNSTMTTPCPSLRFKIPNIKERLSVRKLTASGAEAKTGYTWAGTTVNDQGGIVGQEQIEYIETGDVINVQDSEAILISIGKD</sequence>
<feature type="signal peptide" evidence="1">
    <location>
        <begin position="1"/>
        <end position="29"/>
    </location>
</feature>
<name>A0A8E2F9X9_9PEZI</name>
<evidence type="ECO:0000259" key="2">
    <source>
        <dbReference type="Pfam" id="PF16862"/>
    </source>
</evidence>
<dbReference type="OrthoDB" id="2831684at2759"/>
<dbReference type="PANTHER" id="PTHR36183:SF2">
    <property type="entry name" value="BETA-GLUCURONIDASE C-TERMINAL DOMAIN-CONTAINING PROTEIN"/>
    <property type="match status" value="1"/>
</dbReference>
<dbReference type="InterPro" id="IPR052974">
    <property type="entry name" value="GH79_Enzymes"/>
</dbReference>
<dbReference type="Gene3D" id="2.60.40.1180">
    <property type="entry name" value="Golgi alpha-mannosidase II"/>
    <property type="match status" value="1"/>
</dbReference>
<feature type="domain" description="Beta-glucuronidase C-terminal" evidence="2">
    <location>
        <begin position="301"/>
        <end position="395"/>
    </location>
</feature>
<evidence type="ECO:0000313" key="3">
    <source>
        <dbReference type="EMBL" id="OCL13285.1"/>
    </source>
</evidence>
<evidence type="ECO:0000256" key="1">
    <source>
        <dbReference type="SAM" id="SignalP"/>
    </source>
</evidence>
<dbReference type="Proteomes" id="UP000250140">
    <property type="component" value="Unassembled WGS sequence"/>
</dbReference>
<dbReference type="AlphaFoldDB" id="A0A8E2F9X9"/>
<dbReference type="Gene3D" id="3.20.20.80">
    <property type="entry name" value="Glycosidases"/>
    <property type="match status" value="2"/>
</dbReference>
<protein>
    <submittedName>
        <fullName evidence="3">Glycoside hydrolase family 79 protein</fullName>
    </submittedName>
</protein>
<keyword evidence="3" id="KW-0378">Hydrolase</keyword>
<reference evidence="3 4" key="1">
    <citation type="journal article" date="2016" name="Nat. Commun.">
        <title>Ectomycorrhizal ecology is imprinted in the genome of the dominant symbiotic fungus Cenococcum geophilum.</title>
        <authorList>
            <consortium name="DOE Joint Genome Institute"/>
            <person name="Peter M."/>
            <person name="Kohler A."/>
            <person name="Ohm R.A."/>
            <person name="Kuo A."/>
            <person name="Krutzmann J."/>
            <person name="Morin E."/>
            <person name="Arend M."/>
            <person name="Barry K.W."/>
            <person name="Binder M."/>
            <person name="Choi C."/>
            <person name="Clum A."/>
            <person name="Copeland A."/>
            <person name="Grisel N."/>
            <person name="Haridas S."/>
            <person name="Kipfer T."/>
            <person name="LaButti K."/>
            <person name="Lindquist E."/>
            <person name="Lipzen A."/>
            <person name="Maire R."/>
            <person name="Meier B."/>
            <person name="Mihaltcheva S."/>
            <person name="Molinier V."/>
            <person name="Murat C."/>
            <person name="Poggeler S."/>
            <person name="Quandt C.A."/>
            <person name="Sperisen C."/>
            <person name="Tritt A."/>
            <person name="Tisserant E."/>
            <person name="Crous P.W."/>
            <person name="Henrissat B."/>
            <person name="Nehls U."/>
            <person name="Egli S."/>
            <person name="Spatafora J.W."/>
            <person name="Grigoriev I.V."/>
            <person name="Martin F.M."/>
        </authorList>
    </citation>
    <scope>NUCLEOTIDE SEQUENCE [LARGE SCALE GENOMIC DNA]</scope>
    <source>
        <strain evidence="3 4">CBS 207.34</strain>
    </source>
</reference>
<dbReference type="InterPro" id="IPR031728">
    <property type="entry name" value="GlcAase_C"/>
</dbReference>
<keyword evidence="1" id="KW-0732">Signal</keyword>
<dbReference type="EMBL" id="KV748747">
    <property type="protein sequence ID" value="OCL13285.1"/>
    <property type="molecule type" value="Genomic_DNA"/>
</dbReference>
<dbReference type="InterPro" id="IPR013780">
    <property type="entry name" value="Glyco_hydro_b"/>
</dbReference>
<organism evidence="3 4">
    <name type="scientific">Glonium stellatum</name>
    <dbReference type="NCBI Taxonomy" id="574774"/>
    <lineage>
        <taxon>Eukaryota</taxon>
        <taxon>Fungi</taxon>
        <taxon>Dikarya</taxon>
        <taxon>Ascomycota</taxon>
        <taxon>Pezizomycotina</taxon>
        <taxon>Dothideomycetes</taxon>
        <taxon>Pleosporomycetidae</taxon>
        <taxon>Gloniales</taxon>
        <taxon>Gloniaceae</taxon>
        <taxon>Glonium</taxon>
    </lineage>
</organism>
<evidence type="ECO:0000313" key="4">
    <source>
        <dbReference type="Proteomes" id="UP000250140"/>
    </source>
</evidence>
<dbReference type="PANTHER" id="PTHR36183">
    <property type="entry name" value="BETA-GLUCURONIDASE"/>
    <property type="match status" value="1"/>
</dbReference>
<accession>A0A8E2F9X9</accession>
<dbReference type="GO" id="GO:0016787">
    <property type="term" value="F:hydrolase activity"/>
    <property type="evidence" value="ECO:0007669"/>
    <property type="project" value="UniProtKB-KW"/>
</dbReference>
<keyword evidence="4" id="KW-1185">Reference proteome</keyword>
<proteinExistence type="predicted"/>
<dbReference type="Pfam" id="PF16862">
    <property type="entry name" value="Glyco_hydro_79C"/>
    <property type="match status" value="1"/>
</dbReference>
<feature type="chain" id="PRO_5034208528" evidence="1">
    <location>
        <begin position="30"/>
        <end position="401"/>
    </location>
</feature>
<gene>
    <name evidence="3" type="ORF">AOQ84DRAFT_225932</name>
</gene>